<dbReference type="InterPro" id="IPR045867">
    <property type="entry name" value="DNA-dir_RpoC_beta_prime"/>
</dbReference>
<dbReference type="SMART" id="SM00663">
    <property type="entry name" value="RPOLA_N"/>
    <property type="match status" value="1"/>
</dbReference>
<organism evidence="19 20">
    <name type="scientific">Daphnia pulex</name>
    <name type="common">Water flea</name>
    <dbReference type="NCBI Taxonomy" id="6669"/>
    <lineage>
        <taxon>Eukaryota</taxon>
        <taxon>Metazoa</taxon>
        <taxon>Ecdysozoa</taxon>
        <taxon>Arthropoda</taxon>
        <taxon>Crustacea</taxon>
        <taxon>Branchiopoda</taxon>
        <taxon>Diplostraca</taxon>
        <taxon>Cladocera</taxon>
        <taxon>Anomopoda</taxon>
        <taxon>Daphniidae</taxon>
        <taxon>Daphnia</taxon>
    </lineage>
</organism>
<dbReference type="Pfam" id="PF04983">
    <property type="entry name" value="RNA_pol_Rpb1_3"/>
    <property type="match status" value="1"/>
</dbReference>
<evidence type="ECO:0000256" key="17">
    <source>
        <dbReference type="RuleBase" id="RU004279"/>
    </source>
</evidence>
<dbReference type="InterPro" id="IPR007066">
    <property type="entry name" value="RNA_pol_Rpb1_3"/>
</dbReference>
<dbReference type="GO" id="GO:0005665">
    <property type="term" value="C:RNA polymerase II, core complex"/>
    <property type="evidence" value="ECO:0000318"/>
    <property type="project" value="GO_Central"/>
</dbReference>
<dbReference type="Pfam" id="PF00623">
    <property type="entry name" value="RNA_pol_Rpb1_2"/>
    <property type="match status" value="1"/>
</dbReference>
<dbReference type="PANTHER" id="PTHR19376">
    <property type="entry name" value="DNA-DIRECTED RNA POLYMERASE"/>
    <property type="match status" value="1"/>
</dbReference>
<dbReference type="Pfam" id="PF05000">
    <property type="entry name" value="RNA_pol_Rpb1_4"/>
    <property type="match status" value="1"/>
</dbReference>
<evidence type="ECO:0000256" key="9">
    <source>
        <dbReference type="ARBA" id="ARBA00022737"/>
    </source>
</evidence>
<dbReference type="FunFam" id="1.10.132.30:FF:000001">
    <property type="entry name" value="DNA-directed RNA polymerase subunit"/>
    <property type="match status" value="1"/>
</dbReference>
<evidence type="ECO:0000256" key="1">
    <source>
        <dbReference type="ARBA" id="ARBA00004123"/>
    </source>
</evidence>
<accession>E9GLF9</accession>
<keyword evidence="3 17" id="KW-0240">DNA-directed RNA polymerase</keyword>
<dbReference type="Pfam" id="PF04990">
    <property type="entry name" value="RNA_pol_Rpb1_7"/>
    <property type="match status" value="1"/>
</dbReference>
<evidence type="ECO:0000256" key="2">
    <source>
        <dbReference type="ARBA" id="ARBA00006460"/>
    </source>
</evidence>
<dbReference type="InterPro" id="IPR006592">
    <property type="entry name" value="RNA_pol_N"/>
</dbReference>
<dbReference type="PhylomeDB" id="E9GLF9"/>
<dbReference type="InterPro" id="IPR007080">
    <property type="entry name" value="RNA_pol_Rpb1_1"/>
</dbReference>
<keyword evidence="13" id="KW-0238">DNA-binding</keyword>
<dbReference type="Gene3D" id="1.10.274.100">
    <property type="entry name" value="RNA polymerase Rpb1, domain 3"/>
    <property type="match status" value="1"/>
</dbReference>
<evidence type="ECO:0000256" key="14">
    <source>
        <dbReference type="ARBA" id="ARBA00023163"/>
    </source>
</evidence>
<dbReference type="Gene3D" id="3.30.1490.180">
    <property type="entry name" value="RNA polymerase ii"/>
    <property type="match status" value="1"/>
</dbReference>
<dbReference type="FunFam" id="1.10.274.100:FF:000001">
    <property type="entry name" value="DNA-directed RNA polymerase subunit"/>
    <property type="match status" value="1"/>
</dbReference>
<dbReference type="InterPro" id="IPR000722">
    <property type="entry name" value="RNA_pol_asu"/>
</dbReference>
<dbReference type="EC" id="2.7.7.6" evidence="17"/>
<evidence type="ECO:0000256" key="8">
    <source>
        <dbReference type="ARBA" id="ARBA00022723"/>
    </source>
</evidence>
<dbReference type="InParanoid" id="E9GLF9"/>
<evidence type="ECO:0000256" key="11">
    <source>
        <dbReference type="ARBA" id="ARBA00022842"/>
    </source>
</evidence>
<protein>
    <recommendedName>
        <fullName evidence="17">DNA-directed RNA polymerase subunit</fullName>
        <ecNumber evidence="17">2.7.7.6</ecNumber>
    </recommendedName>
</protein>
<gene>
    <name evidence="19" type="ORF">DAPPUDRAFT_319347</name>
</gene>
<evidence type="ECO:0000256" key="12">
    <source>
        <dbReference type="ARBA" id="ARBA00022843"/>
    </source>
</evidence>
<dbReference type="Gene3D" id="3.30.1360.140">
    <property type="match status" value="1"/>
</dbReference>
<keyword evidence="5" id="KW-0597">Phosphoprotein</keyword>
<dbReference type="Gene3D" id="6.20.50.80">
    <property type="match status" value="1"/>
</dbReference>
<dbReference type="InterPro" id="IPR042102">
    <property type="entry name" value="RNA_pol_Rpb1_3_sf"/>
</dbReference>
<dbReference type="CDD" id="cd02733">
    <property type="entry name" value="RNAP_II_RPB1_N"/>
    <property type="match status" value="1"/>
</dbReference>
<dbReference type="GO" id="GO:0042789">
    <property type="term" value="P:mRNA transcription by RNA polymerase II"/>
    <property type="evidence" value="ECO:0000318"/>
    <property type="project" value="GO_Central"/>
</dbReference>
<comment type="similarity">
    <text evidence="2 17">Belongs to the RNA polymerase beta' chain family.</text>
</comment>
<evidence type="ECO:0000256" key="10">
    <source>
        <dbReference type="ARBA" id="ARBA00022833"/>
    </source>
</evidence>
<dbReference type="SUPFAM" id="SSF64484">
    <property type="entry name" value="beta and beta-prime subunits of DNA dependent RNA-polymerase"/>
    <property type="match status" value="1"/>
</dbReference>
<keyword evidence="11" id="KW-0460">Magnesium</keyword>
<dbReference type="Gene3D" id="6.10.250.2940">
    <property type="match status" value="1"/>
</dbReference>
<dbReference type="Pfam" id="PF04997">
    <property type="entry name" value="RNA_pol_Rpb1_1"/>
    <property type="match status" value="1"/>
</dbReference>
<dbReference type="Proteomes" id="UP000000305">
    <property type="component" value="Unassembled WGS sequence"/>
</dbReference>
<dbReference type="Pfam" id="PF04998">
    <property type="entry name" value="RNA_pol_Rpb1_5"/>
    <property type="match status" value="1"/>
</dbReference>
<dbReference type="GO" id="GO:0003899">
    <property type="term" value="F:DNA-directed RNA polymerase activity"/>
    <property type="evidence" value="ECO:0007669"/>
    <property type="project" value="UniProtKB-EC"/>
</dbReference>
<dbReference type="InterPro" id="IPR007083">
    <property type="entry name" value="RNA_pol_Rpb1_4"/>
</dbReference>
<dbReference type="GO" id="GO:0046872">
    <property type="term" value="F:metal ion binding"/>
    <property type="evidence" value="ECO:0007669"/>
    <property type="project" value="UniProtKB-KW"/>
</dbReference>
<keyword evidence="10" id="KW-0862">Zinc</keyword>
<evidence type="ECO:0000313" key="20">
    <source>
        <dbReference type="Proteomes" id="UP000000305"/>
    </source>
</evidence>
<dbReference type="FunFam" id="3.30.1360.140:FF:000001">
    <property type="entry name" value="DNA-directed RNA polymerase subunit"/>
    <property type="match status" value="1"/>
</dbReference>
<dbReference type="InterPro" id="IPR038593">
    <property type="entry name" value="RNA_pol_Rpb1_7_sf"/>
</dbReference>
<keyword evidence="8" id="KW-0479">Metal-binding</keyword>
<evidence type="ECO:0000256" key="7">
    <source>
        <dbReference type="ARBA" id="ARBA00022695"/>
    </source>
</evidence>
<dbReference type="eggNOG" id="KOG0260">
    <property type="taxonomic scope" value="Eukaryota"/>
</dbReference>
<evidence type="ECO:0000256" key="16">
    <source>
        <dbReference type="ARBA" id="ARBA00048552"/>
    </source>
</evidence>
<comment type="function">
    <text evidence="17">DNA-dependent RNA polymerase catalyzes the transcription of DNA into RNA using the four ribonucleoside triphosphates as substrates.</text>
</comment>
<dbReference type="GO" id="GO:0003677">
    <property type="term" value="F:DNA binding"/>
    <property type="evidence" value="ECO:0007669"/>
    <property type="project" value="UniProtKB-KW"/>
</dbReference>
<dbReference type="InterPro" id="IPR007075">
    <property type="entry name" value="RNA_pol_Rpb1_6"/>
</dbReference>
<comment type="catalytic activity">
    <reaction evidence="16 17">
        <text>RNA(n) + a ribonucleoside 5'-triphosphate = RNA(n+1) + diphosphate</text>
        <dbReference type="Rhea" id="RHEA:21248"/>
        <dbReference type="Rhea" id="RHEA-COMP:14527"/>
        <dbReference type="Rhea" id="RHEA-COMP:17342"/>
        <dbReference type="ChEBI" id="CHEBI:33019"/>
        <dbReference type="ChEBI" id="CHEBI:61557"/>
        <dbReference type="ChEBI" id="CHEBI:140395"/>
        <dbReference type="EC" id="2.7.7.6"/>
    </reaction>
</comment>
<evidence type="ECO:0000256" key="4">
    <source>
        <dbReference type="ARBA" id="ARBA00022499"/>
    </source>
</evidence>
<keyword evidence="6 17" id="KW-0808">Transferase</keyword>
<sequence>MYSVGSETQPTIRKVKRVQFGILSPHEILRMSVTEGGIKYPDIYEGGKPKLGGLMDPRQGAVNRSARCETCHRTINECPGHFGHIKLVKPVFHIGFLMKTIKILGCVCYYCSKLLVSPNNPEIREILDKSEGHPRKRMAHVYDICKRINICENDIGEEITGHIGCGRYQPRIRRQGLGMIGEWKHVDEDSQETTIVLTADRVLENFKRISDEDCAILGMDPKYARPDWMILTCLPVPPPSVRPAVVTRDFSIRQDDITDKLVDIVKANNELELAIRSGENDEIIDQKINLLQSHIGTMMMNHSKRFPFSHHKSGQIIKSIKTRLEGREGRIRGNLMGKRVDFSARTIITPDPNLRIDQVGVPRIIAQNMTFPEIVTPVNIEKMQELVQRGEAKYLIRENADRIDLKYVKKNPVLEIGDKVERNIRDGDLVVVNRQPSLRKEDMMGHRVKVLPWPSIRLNPSCASPYNANFDGDEMNMHFPQSLETRSEVENILLTPRQIITPQANKPVMGIVQDTLVGTSKLTKRDVFLQKEQMMNLLMFLPTWDGKMPKPAILKPRPLWTGKQLFTLIIPGNVNMMRTHSTHPDDEDEGPYKWISPGDTKVVIENGELVMGILCKKTLGASAASLLHIIFMELGHEVCGRFYGNIQTVINNWLLYEGHSIGIGDMLADHQTYLNIQATIQNAKEDVIEVLQRSQNDELEPTPGNTLRQTFENQVLRIIYDAQEQASDLAKNSLTEYNNLKAMAVAGSSGSSITTSQAIACVGQQNVEGQRIPFGFRKRTLPHFIKDDNGPESRGFVENSYVSGLTPSEFYFHAMAGRELLIYETRIKSETGIIRQLVKGMESVMVHYDGTVRNSAGRILQFSYGEDGLAAESVELQKMPTVKLSNSVFEKKFKFDPSNENYVRRIFNEEITRELISSAEVITEIEHEWEQLYKDREALRQIFPTGENKVVLPCNLQRMIWDVQKIFHINKRAPTDLSPLRVIQGVRDLLAKCVIVVGEDKLSIQANQNATLLFQCLVRSTLCSKRIAEEYRLSSEAFEWLIGKIETRFQQAQAQPGEMVGALAAQSLGQPATQMTLNTFHFAGVSSKNVTLGVARLKEIINISKSPKSPSMTVFLRGEAATDAEKAREVLCRLEHTTLRKVTANTAIYYDPDPLNTVILEDQELVNVYYELPDFNPTRLSPWLLRIEFDRKRMTDKRLTMEQIAEKVYTMFGNAVKCMFSDDNAEKLVLRIQILSVDDVNEEEEQQVAHMEDDIFLRCIEVNMLSDMTLQGIESIGKVYMHWPQTDQKKRIVVTETGEFKAIAEWLLETDGTQLMRVLSERDVDPVRTYSNDICEIMDVLGIEAARKSIKRELNSVLQYYDLYINYRHLALLCDVMTATGHMTPINSIDRQDTGALMKCTVKETVSVLSEAAGHAEVDPLRGVSENLILGQLPRMGTGCFDLFLDAEKCKNAIEKNPS</sequence>
<dbReference type="InterPro" id="IPR044893">
    <property type="entry name" value="RNA_pol_Rpb1_clamp_domain"/>
</dbReference>
<dbReference type="OrthoDB" id="270392at2759"/>
<dbReference type="Gene3D" id="4.10.860.120">
    <property type="entry name" value="RNA polymerase II, clamp domain"/>
    <property type="match status" value="1"/>
</dbReference>
<dbReference type="Gene3D" id="1.10.132.30">
    <property type="match status" value="1"/>
</dbReference>
<dbReference type="PANTHER" id="PTHR19376:SF37">
    <property type="entry name" value="DNA-DIRECTED RNA POLYMERASE II SUBUNIT RPB1"/>
    <property type="match status" value="1"/>
</dbReference>
<dbReference type="KEGG" id="dpx:DAPPUDRAFT_319347"/>
<keyword evidence="4" id="KW-1017">Isopeptide bond</keyword>
<dbReference type="InterPro" id="IPR007073">
    <property type="entry name" value="RNA_pol_Rpb1_7"/>
</dbReference>
<keyword evidence="20" id="KW-1185">Reference proteome</keyword>
<keyword evidence="7 17" id="KW-0548">Nucleotidyltransferase</keyword>
<dbReference type="OMA" id="QAFPIPH"/>
<dbReference type="Gene3D" id="1.10.150.390">
    <property type="match status" value="1"/>
</dbReference>
<evidence type="ECO:0000313" key="19">
    <source>
        <dbReference type="EMBL" id="EFX79509.1"/>
    </source>
</evidence>
<evidence type="ECO:0000256" key="13">
    <source>
        <dbReference type="ARBA" id="ARBA00023125"/>
    </source>
</evidence>
<proteinExistence type="inferred from homology"/>
<dbReference type="InterPro" id="IPR038120">
    <property type="entry name" value="Rpb1_funnel_sf"/>
</dbReference>
<comment type="subcellular location">
    <subcellularLocation>
        <location evidence="1">Nucleus</location>
    </subcellularLocation>
</comment>
<feature type="domain" description="RNA polymerase N-terminal" evidence="18">
    <location>
        <begin position="227"/>
        <end position="523"/>
    </location>
</feature>
<keyword evidence="15" id="KW-0539">Nucleus</keyword>
<dbReference type="CDD" id="cd02584">
    <property type="entry name" value="RNAP_II_Rpb1_C"/>
    <property type="match status" value="1"/>
</dbReference>
<evidence type="ECO:0000256" key="3">
    <source>
        <dbReference type="ARBA" id="ARBA00022478"/>
    </source>
</evidence>
<keyword evidence="9" id="KW-0677">Repeat</keyword>
<dbReference type="FunFam" id="1.10.150.390:FF:000001">
    <property type="entry name" value="DNA-directed RNA polymerase subunit"/>
    <property type="match status" value="1"/>
</dbReference>
<dbReference type="HOGENOM" id="CLU_000487_3_0_1"/>
<dbReference type="FunFam" id="2.40.40.20:FF:000019">
    <property type="entry name" value="DNA-directed RNA polymerase II subunit RPB1"/>
    <property type="match status" value="1"/>
</dbReference>
<dbReference type="FunFam" id="4.10.860.120:FF:000005">
    <property type="entry name" value="DNA-directed RNA polymerase subunit"/>
    <property type="match status" value="1"/>
</dbReference>
<evidence type="ECO:0000256" key="5">
    <source>
        <dbReference type="ARBA" id="ARBA00022553"/>
    </source>
</evidence>
<evidence type="ECO:0000256" key="15">
    <source>
        <dbReference type="ARBA" id="ARBA00023242"/>
    </source>
</evidence>
<evidence type="ECO:0000259" key="18">
    <source>
        <dbReference type="SMART" id="SM00663"/>
    </source>
</evidence>
<keyword evidence="12" id="KW-0832">Ubl conjugation</keyword>
<reference evidence="19 20" key="1">
    <citation type="journal article" date="2011" name="Science">
        <title>The ecoresponsive genome of Daphnia pulex.</title>
        <authorList>
            <person name="Colbourne J.K."/>
            <person name="Pfrender M.E."/>
            <person name="Gilbert D."/>
            <person name="Thomas W.K."/>
            <person name="Tucker A."/>
            <person name="Oakley T.H."/>
            <person name="Tokishita S."/>
            <person name="Aerts A."/>
            <person name="Arnold G.J."/>
            <person name="Basu M.K."/>
            <person name="Bauer D.J."/>
            <person name="Caceres C.E."/>
            <person name="Carmel L."/>
            <person name="Casola C."/>
            <person name="Choi J.H."/>
            <person name="Detter J.C."/>
            <person name="Dong Q."/>
            <person name="Dusheyko S."/>
            <person name="Eads B.D."/>
            <person name="Frohlich T."/>
            <person name="Geiler-Samerotte K.A."/>
            <person name="Gerlach D."/>
            <person name="Hatcher P."/>
            <person name="Jogdeo S."/>
            <person name="Krijgsveld J."/>
            <person name="Kriventseva E.V."/>
            <person name="Kultz D."/>
            <person name="Laforsch C."/>
            <person name="Lindquist E."/>
            <person name="Lopez J."/>
            <person name="Manak J.R."/>
            <person name="Muller J."/>
            <person name="Pangilinan J."/>
            <person name="Patwardhan R.P."/>
            <person name="Pitluck S."/>
            <person name="Pritham E.J."/>
            <person name="Rechtsteiner A."/>
            <person name="Rho M."/>
            <person name="Rogozin I.B."/>
            <person name="Sakarya O."/>
            <person name="Salamov A."/>
            <person name="Schaack S."/>
            <person name="Shapiro H."/>
            <person name="Shiga Y."/>
            <person name="Skalitzky C."/>
            <person name="Smith Z."/>
            <person name="Souvorov A."/>
            <person name="Sung W."/>
            <person name="Tang Z."/>
            <person name="Tsuchiya D."/>
            <person name="Tu H."/>
            <person name="Vos H."/>
            <person name="Wang M."/>
            <person name="Wolf Y.I."/>
            <person name="Yamagata H."/>
            <person name="Yamada T."/>
            <person name="Ye Y."/>
            <person name="Shaw J.R."/>
            <person name="Andrews J."/>
            <person name="Crease T.J."/>
            <person name="Tang H."/>
            <person name="Lucas S.M."/>
            <person name="Robertson H.M."/>
            <person name="Bork P."/>
            <person name="Koonin E.V."/>
            <person name="Zdobnov E.M."/>
            <person name="Grigoriev I.V."/>
            <person name="Lynch M."/>
            <person name="Boore J.L."/>
        </authorList>
    </citation>
    <scope>NUCLEOTIDE SEQUENCE [LARGE SCALE GENOMIC DNA]</scope>
</reference>
<dbReference type="Pfam" id="PF04992">
    <property type="entry name" value="RNA_pol_Rpb1_6"/>
    <property type="match status" value="1"/>
</dbReference>
<evidence type="ECO:0000256" key="6">
    <source>
        <dbReference type="ARBA" id="ARBA00022679"/>
    </source>
</evidence>
<dbReference type="STRING" id="6669.E9GLF9"/>
<dbReference type="EMBL" id="GL732551">
    <property type="protein sequence ID" value="EFX79509.1"/>
    <property type="molecule type" value="Genomic_DNA"/>
</dbReference>
<dbReference type="Gene3D" id="2.40.40.20">
    <property type="match status" value="1"/>
</dbReference>
<keyword evidence="14 17" id="KW-0804">Transcription</keyword>
<dbReference type="InterPro" id="IPR007081">
    <property type="entry name" value="RNA_pol_Rpb1_5"/>
</dbReference>
<name>E9GLF9_DAPPU</name>